<dbReference type="Proteomes" id="UP000589552">
    <property type="component" value="Unassembled WGS sequence"/>
</dbReference>
<evidence type="ECO:0000313" key="3">
    <source>
        <dbReference type="Proteomes" id="UP000589552"/>
    </source>
</evidence>
<reference evidence="2 3" key="1">
    <citation type="submission" date="2020-04" db="EMBL/GenBank/DDBJ databases">
        <authorList>
            <person name="Hitch T.C.A."/>
            <person name="Wylensek D."/>
            <person name="Clavel T."/>
        </authorList>
    </citation>
    <scope>NUCLEOTIDE SEQUENCE [LARGE SCALE GENOMIC DNA]</scope>
    <source>
        <strain evidence="2 3">BL-383-APC-2I</strain>
    </source>
</reference>
<feature type="region of interest" description="Disordered" evidence="1">
    <location>
        <begin position="771"/>
        <end position="821"/>
    </location>
</feature>
<evidence type="ECO:0000313" key="2">
    <source>
        <dbReference type="EMBL" id="NMF09356.1"/>
    </source>
</evidence>
<dbReference type="AlphaFoldDB" id="A0A7X9SWG9"/>
<feature type="region of interest" description="Disordered" evidence="1">
    <location>
        <begin position="834"/>
        <end position="936"/>
    </location>
</feature>
<protein>
    <recommendedName>
        <fullName evidence="4">Helicase XPB/Ssl2 N-terminal domain-containing protein</fullName>
    </recommendedName>
</protein>
<proteinExistence type="predicted"/>
<gene>
    <name evidence="2" type="ORF">HF852_07045</name>
</gene>
<accession>A0A7X9SWG9</accession>
<dbReference type="RefSeq" id="WP_168937792.1">
    <property type="nucleotide sequence ID" value="NZ_JABAGA010000003.1"/>
</dbReference>
<name>A0A7X9SWG9_9CORY</name>
<evidence type="ECO:0008006" key="4">
    <source>
        <dbReference type="Google" id="ProtNLM"/>
    </source>
</evidence>
<evidence type="ECO:0000256" key="1">
    <source>
        <dbReference type="SAM" id="MobiDB-lite"/>
    </source>
</evidence>
<feature type="compositionally biased region" description="Low complexity" evidence="1">
    <location>
        <begin position="281"/>
        <end position="298"/>
    </location>
</feature>
<organism evidence="2 3">
    <name type="scientific">Corynebacterium xerosis</name>
    <dbReference type="NCBI Taxonomy" id="1725"/>
    <lineage>
        <taxon>Bacteria</taxon>
        <taxon>Bacillati</taxon>
        <taxon>Actinomycetota</taxon>
        <taxon>Actinomycetes</taxon>
        <taxon>Mycobacteriales</taxon>
        <taxon>Corynebacteriaceae</taxon>
        <taxon>Corynebacterium</taxon>
    </lineage>
</organism>
<comment type="caution">
    <text evidence="2">The sequence shown here is derived from an EMBL/GenBank/DDBJ whole genome shotgun (WGS) entry which is preliminary data.</text>
</comment>
<feature type="compositionally biased region" description="Acidic residues" evidence="1">
    <location>
        <begin position="747"/>
        <end position="756"/>
    </location>
</feature>
<feature type="region of interest" description="Disordered" evidence="1">
    <location>
        <begin position="269"/>
        <end position="320"/>
    </location>
</feature>
<sequence length="936" mass="98237">MESRVNYAARPDFGAHVGRLGEAELRRLLRVACPGVPVPGSRSESAELLMTREAAQTAVSAATPDVLEAVKLVHVLEDSAAVEDIAAVAVWGSEADAMPHDGDQPPSNTRVPATTKDVAALMGRAGDLGLAWQEPAGVWNVPPHVSDILVQDATMATPVECLAEFTPRDVLRKRMADLGLLADAEIDEATDDEVLARLRAFYCSPRRVRALVSTAPHAIQKELLLFAREGIFLDESAWGERRAAAVAWAIDHLLGVKFDVPSAFDGVEGRHAEEAPEETSDAAGDAAADESAAAGAGDAADEAAEPDAPRLESPQQPKTEVNASLLSPVALALKLGRTWLPTPHPVEQRPAWIGAEEPGRAATAAVAVATAVMQLWEDGGYLGSGGLHEFAGAVAVHDFAASIGADESVVHEVVGMLAGAGFMNPITGQPTARSAGNWFTADASRRWAWLVAGWLRGPDRWVGEESPEGWMPSPELMAAVAARIRREAVQFASELDEGMMWYPCCVESRLGWTCGALFDGLDDMWGMLLSRVMQGMRVLGLMVDGAAGKPARVVADAMVPAWFSGQEPTVDEAVDMIAAEAGEFIPVGKRAQLLTPPSLLVADRLELVAMVRGVPAHDLAVTLDSVADREKCGATSLWVFTEDSLSDALEDYAGDIPAILEEVGSVTAAGPWLRILRHRLHALEEAADLETLLPVHLAGAFGVAEGTEGAEGAEEANAAPGLFRDDDGDAESAGADAERWGVGGIDEPVDEPVDESVAEPVDRVLEQELDLGLDIAPDHTPVYADDARDGDGPDDAGDDARGGGSGEGHSDGVGVDDDSSGNFLVIDESIEPPLFNVADLAERPTATDRAATDPTAADREAADPAAVDRAAADPAAVDRAAADLAVRESGATGERENGESAGPSSSKKPEMTTIEDPLRRPDSGSGPGVPIQPPLF</sequence>
<feature type="region of interest" description="Disordered" evidence="1">
    <location>
        <begin position="719"/>
        <end position="756"/>
    </location>
</feature>
<feature type="compositionally biased region" description="Low complexity" evidence="1">
    <location>
        <begin position="863"/>
        <end position="888"/>
    </location>
</feature>
<dbReference type="EMBL" id="JABAGA010000003">
    <property type="protein sequence ID" value="NMF09356.1"/>
    <property type="molecule type" value="Genomic_DNA"/>
</dbReference>